<dbReference type="AlphaFoldDB" id="A0A815ELQ7"/>
<dbReference type="GO" id="GO:0005525">
    <property type="term" value="F:GTP binding"/>
    <property type="evidence" value="ECO:0007669"/>
    <property type="project" value="UniProtKB-KW"/>
</dbReference>
<accession>A0A815ELQ7</accession>
<evidence type="ECO:0000313" key="6">
    <source>
        <dbReference type="EMBL" id="CAF1313194.1"/>
    </source>
</evidence>
<dbReference type="EMBL" id="CAJOBC010043605">
    <property type="protein sequence ID" value="CAF4152492.1"/>
    <property type="molecule type" value="Genomic_DNA"/>
</dbReference>
<comment type="caution">
    <text evidence="6">The sequence shown here is derived from an EMBL/GenBank/DDBJ whole genome shotgun (WGS) entry which is preliminary data.</text>
</comment>
<dbReference type="EMBL" id="CAJNOQ010013037">
    <property type="protein sequence ID" value="CAF1313194.1"/>
    <property type="molecule type" value="Genomic_DNA"/>
</dbReference>
<keyword evidence="2" id="KW-0547">Nucleotide-binding</keyword>
<evidence type="ECO:0000256" key="2">
    <source>
        <dbReference type="ARBA" id="ARBA00022741"/>
    </source>
</evidence>
<dbReference type="Gene3D" id="3.40.50.300">
    <property type="entry name" value="P-loop containing nucleotide triphosphate hydrolases"/>
    <property type="match status" value="1"/>
</dbReference>
<dbReference type="SUPFAM" id="SSF52540">
    <property type="entry name" value="P-loop containing nucleoside triphosphate hydrolases"/>
    <property type="match status" value="1"/>
</dbReference>
<dbReference type="PANTHER" id="PTHR10903:SF184">
    <property type="entry name" value="GTP-BINDING PROTEIN A"/>
    <property type="match status" value="1"/>
</dbReference>
<keyword evidence="4" id="KW-0175">Coiled coil</keyword>
<dbReference type="InterPro" id="IPR045058">
    <property type="entry name" value="GIMA/IAN/Toc"/>
</dbReference>
<feature type="coiled-coil region" evidence="4">
    <location>
        <begin position="260"/>
        <end position="350"/>
    </location>
</feature>
<dbReference type="InterPro" id="IPR027417">
    <property type="entry name" value="P-loop_NTPase"/>
</dbReference>
<evidence type="ECO:0000313" key="8">
    <source>
        <dbReference type="Proteomes" id="UP000663829"/>
    </source>
</evidence>
<gene>
    <name evidence="6" type="ORF">GPM918_LOCUS29098</name>
    <name evidence="7" type="ORF">SRO942_LOCUS29652</name>
</gene>
<evidence type="ECO:0000256" key="4">
    <source>
        <dbReference type="SAM" id="Coils"/>
    </source>
</evidence>
<keyword evidence="3" id="KW-0342">GTP-binding</keyword>
<protein>
    <recommendedName>
        <fullName evidence="5">AIG1-type G domain-containing protein</fullName>
    </recommendedName>
</protein>
<dbReference type="Proteomes" id="UP000663829">
    <property type="component" value="Unassembled WGS sequence"/>
</dbReference>
<reference evidence="6" key="1">
    <citation type="submission" date="2021-02" db="EMBL/GenBank/DDBJ databases">
        <authorList>
            <person name="Nowell W R."/>
        </authorList>
    </citation>
    <scope>NUCLEOTIDE SEQUENCE</scope>
</reference>
<dbReference type="PANTHER" id="PTHR10903">
    <property type="entry name" value="GTPASE, IMAP FAMILY MEMBER-RELATED"/>
    <property type="match status" value="1"/>
</dbReference>
<sequence>MSLREIRTTKDAGASRKNLLGKITTDYETHGEYKMEQAKSKNVIIIGRTRSGKSTIKSLLLNPAKVSDELTLKSGTRDPHIESFHITEIGATINIIDTPGLFERGDDKDAIRDNEAILNTIKKCANMEITSFSVICFCVAITVGINGDDVKSIELLVKFLGDEISSNSCLVVTHCESKNQEQRNKIKEELREDSFFKQIATFFKLGVFFSGSINRDNYNNGNECVLDEYVTICEYRSELIKLFTADLKPFPITESQISDIRRANTAKQLALNELENTENKCKEQAHINEALLMQYTIQIHTIEDLQRQHTEKLRSIERLQRESTEQNRTIRALETKCQDFKSKIEVLNSHIEEEQLALSLLLESSPSRGLNALEARCPNIFCKYKFSQAYANRRPYQ</sequence>
<dbReference type="OrthoDB" id="425923at2759"/>
<evidence type="ECO:0000259" key="5">
    <source>
        <dbReference type="Pfam" id="PF04548"/>
    </source>
</evidence>
<organism evidence="6 8">
    <name type="scientific">Didymodactylos carnosus</name>
    <dbReference type="NCBI Taxonomy" id="1234261"/>
    <lineage>
        <taxon>Eukaryota</taxon>
        <taxon>Metazoa</taxon>
        <taxon>Spiralia</taxon>
        <taxon>Gnathifera</taxon>
        <taxon>Rotifera</taxon>
        <taxon>Eurotatoria</taxon>
        <taxon>Bdelloidea</taxon>
        <taxon>Philodinida</taxon>
        <taxon>Philodinidae</taxon>
        <taxon>Didymodactylos</taxon>
    </lineage>
</organism>
<evidence type="ECO:0000256" key="3">
    <source>
        <dbReference type="ARBA" id="ARBA00023134"/>
    </source>
</evidence>
<name>A0A815ELQ7_9BILA</name>
<dbReference type="InterPro" id="IPR006703">
    <property type="entry name" value="G_AIG1"/>
</dbReference>
<feature type="domain" description="AIG1-type G" evidence="5">
    <location>
        <begin position="42"/>
        <end position="200"/>
    </location>
</feature>
<dbReference type="Pfam" id="PF04548">
    <property type="entry name" value="AIG1"/>
    <property type="match status" value="1"/>
</dbReference>
<comment type="similarity">
    <text evidence="1">Belongs to the TRAFAC class TrmE-Era-EngA-EngB-Septin-like GTPase superfamily. AIG1/Toc34/Toc159-like paraseptin GTPase family. IAN subfamily.</text>
</comment>
<dbReference type="Proteomes" id="UP000681722">
    <property type="component" value="Unassembled WGS sequence"/>
</dbReference>
<proteinExistence type="inferred from homology"/>
<evidence type="ECO:0000256" key="1">
    <source>
        <dbReference type="ARBA" id="ARBA00008535"/>
    </source>
</evidence>
<evidence type="ECO:0000313" key="7">
    <source>
        <dbReference type="EMBL" id="CAF4152492.1"/>
    </source>
</evidence>
<keyword evidence="8" id="KW-1185">Reference proteome</keyword>